<dbReference type="AlphaFoldDB" id="A0A8X6Y0J4"/>
<dbReference type="EMBL" id="BMAV01014941">
    <property type="protein sequence ID" value="GFY63805.1"/>
    <property type="molecule type" value="Genomic_DNA"/>
</dbReference>
<organism evidence="1 2">
    <name type="scientific">Trichonephila inaurata madagascariensis</name>
    <dbReference type="NCBI Taxonomy" id="2747483"/>
    <lineage>
        <taxon>Eukaryota</taxon>
        <taxon>Metazoa</taxon>
        <taxon>Ecdysozoa</taxon>
        <taxon>Arthropoda</taxon>
        <taxon>Chelicerata</taxon>
        <taxon>Arachnida</taxon>
        <taxon>Araneae</taxon>
        <taxon>Araneomorphae</taxon>
        <taxon>Entelegynae</taxon>
        <taxon>Araneoidea</taxon>
        <taxon>Nephilidae</taxon>
        <taxon>Trichonephila</taxon>
        <taxon>Trichonephila inaurata</taxon>
    </lineage>
</organism>
<evidence type="ECO:0000313" key="1">
    <source>
        <dbReference type="EMBL" id="GFY63805.1"/>
    </source>
</evidence>
<dbReference type="Proteomes" id="UP000886998">
    <property type="component" value="Unassembled WGS sequence"/>
</dbReference>
<evidence type="ECO:0000313" key="2">
    <source>
        <dbReference type="Proteomes" id="UP000886998"/>
    </source>
</evidence>
<comment type="caution">
    <text evidence="1">The sequence shown here is derived from an EMBL/GenBank/DDBJ whole genome shotgun (WGS) entry which is preliminary data.</text>
</comment>
<reference evidence="1" key="1">
    <citation type="submission" date="2020-08" db="EMBL/GenBank/DDBJ databases">
        <title>Multicomponent nature underlies the extraordinary mechanical properties of spider dragline silk.</title>
        <authorList>
            <person name="Kono N."/>
            <person name="Nakamura H."/>
            <person name="Mori M."/>
            <person name="Yoshida Y."/>
            <person name="Ohtoshi R."/>
            <person name="Malay A.D."/>
            <person name="Moran D.A.P."/>
            <person name="Tomita M."/>
            <person name="Numata K."/>
            <person name="Arakawa K."/>
        </authorList>
    </citation>
    <scope>NUCLEOTIDE SEQUENCE</scope>
</reference>
<gene>
    <name evidence="1" type="ORF">TNIN_272021</name>
</gene>
<accession>A0A8X6Y0J4</accession>
<proteinExistence type="predicted"/>
<sequence>MGEGGRGISRNGNAELLQGHLGRARLQLFCERFSAFYEPDAIKHYFLLRVNNSSGSLTMQQTLILAQQFPFKRHPNCRRAMTKRTKDYNNKLKQRTRYGKH</sequence>
<protein>
    <submittedName>
        <fullName evidence="1">Uncharacterized protein</fullName>
    </submittedName>
</protein>
<keyword evidence="2" id="KW-1185">Reference proteome</keyword>
<name>A0A8X6Y0J4_9ARAC</name>